<reference evidence="3 4" key="1">
    <citation type="submission" date="2018-08" db="EMBL/GenBank/DDBJ databases">
        <title>A genome reference for cultivated species of the human gut microbiota.</title>
        <authorList>
            <person name="Zou Y."/>
            <person name="Xue W."/>
            <person name="Luo G."/>
        </authorList>
    </citation>
    <scope>NUCLEOTIDE SEQUENCE [LARGE SCALE GENOMIC DNA]</scope>
    <source>
        <strain evidence="3 4">AF22-21</strain>
    </source>
</reference>
<dbReference type="PANTHER" id="PTHR21240:SF28">
    <property type="entry name" value="ISO-OROTATE DECARBOXYLASE (EUROFUNG)"/>
    <property type="match status" value="1"/>
</dbReference>
<dbReference type="GO" id="GO:0005737">
    <property type="term" value="C:cytoplasm"/>
    <property type="evidence" value="ECO:0007669"/>
    <property type="project" value="TreeGrafter"/>
</dbReference>
<accession>A0A3R5ZP83</accession>
<keyword evidence="3" id="KW-0378">Hydrolase</keyword>
<dbReference type="OrthoDB" id="9771932at2"/>
<name>A0A3R5ZP83_9FIRM</name>
<dbReference type="InterPro" id="IPR032466">
    <property type="entry name" value="Metal_Hydrolase"/>
</dbReference>
<organism evidence="3 4">
    <name type="scientific">Coprococcus eutactus</name>
    <dbReference type="NCBI Taxonomy" id="33043"/>
    <lineage>
        <taxon>Bacteria</taxon>
        <taxon>Bacillati</taxon>
        <taxon>Bacillota</taxon>
        <taxon>Clostridia</taxon>
        <taxon>Lachnospirales</taxon>
        <taxon>Lachnospiraceae</taxon>
        <taxon>Coprococcus</taxon>
    </lineage>
</organism>
<gene>
    <name evidence="3" type="ORF">DWX94_05915</name>
</gene>
<dbReference type="CDD" id="cd01292">
    <property type="entry name" value="metallo-dependent_hydrolases"/>
    <property type="match status" value="1"/>
</dbReference>
<dbReference type="PANTHER" id="PTHR21240">
    <property type="entry name" value="2-AMINO-3-CARBOXYLMUCONATE-6-SEMIALDEHYDE DECARBOXYLASE"/>
    <property type="match status" value="1"/>
</dbReference>
<feature type="domain" description="Amidohydrolase-related" evidence="2">
    <location>
        <begin position="92"/>
        <end position="266"/>
    </location>
</feature>
<dbReference type="Pfam" id="PF04909">
    <property type="entry name" value="Amidohydro_2"/>
    <property type="match status" value="1"/>
</dbReference>
<evidence type="ECO:0000259" key="2">
    <source>
        <dbReference type="Pfam" id="PF04909"/>
    </source>
</evidence>
<evidence type="ECO:0000313" key="4">
    <source>
        <dbReference type="Proteomes" id="UP000283295"/>
    </source>
</evidence>
<evidence type="ECO:0000256" key="1">
    <source>
        <dbReference type="ARBA" id="ARBA00023239"/>
    </source>
</evidence>
<protein>
    <submittedName>
        <fullName evidence="3">Metal-dependent hydrolase</fullName>
    </submittedName>
</protein>
<proteinExistence type="predicted"/>
<dbReference type="InterPro" id="IPR006680">
    <property type="entry name" value="Amidohydro-rel"/>
</dbReference>
<dbReference type="AlphaFoldDB" id="A0A3R5ZP83"/>
<sequence length="267" mass="30186">MIIDFHTHTYPDKIAAKTVELLAGRSGTVPHSDGTLMGLESDMEHRCVDISVVLPVATSPKQYKHINELAQVENEQFADTHVWSFGGIHPDNDNYKEILRDISDKGLKGIKLHPDYQGAFFNDIRYKRIISYATELGLIVVTHAGQDIGLPEVVHCTPAMTEEVLDEVQPDKLVLAHMGGWQMWQDVLDRLCGRDVYLDTAFSYGHIQYRDGAVHKWKLMDSDMFKAIVEKHGTDRVLFGTDSPWSDQSEAISDIEGLKLPEDVRKR</sequence>
<keyword evidence="1" id="KW-0456">Lyase</keyword>
<dbReference type="GO" id="GO:0016787">
    <property type="term" value="F:hydrolase activity"/>
    <property type="evidence" value="ECO:0007669"/>
    <property type="project" value="UniProtKB-KW"/>
</dbReference>
<dbReference type="Proteomes" id="UP000283295">
    <property type="component" value="Unassembled WGS sequence"/>
</dbReference>
<comment type="caution">
    <text evidence="3">The sequence shown here is derived from an EMBL/GenBank/DDBJ whole genome shotgun (WGS) entry which is preliminary data.</text>
</comment>
<evidence type="ECO:0000313" key="3">
    <source>
        <dbReference type="EMBL" id="RGS43130.1"/>
    </source>
</evidence>
<dbReference type="EMBL" id="QRVK01000010">
    <property type="protein sequence ID" value="RGS43130.1"/>
    <property type="molecule type" value="Genomic_DNA"/>
</dbReference>
<dbReference type="GO" id="GO:0016831">
    <property type="term" value="F:carboxy-lyase activity"/>
    <property type="evidence" value="ECO:0007669"/>
    <property type="project" value="InterPro"/>
</dbReference>
<dbReference type="GO" id="GO:0019748">
    <property type="term" value="P:secondary metabolic process"/>
    <property type="evidence" value="ECO:0007669"/>
    <property type="project" value="TreeGrafter"/>
</dbReference>
<dbReference type="SUPFAM" id="SSF51556">
    <property type="entry name" value="Metallo-dependent hydrolases"/>
    <property type="match status" value="1"/>
</dbReference>
<dbReference type="InterPro" id="IPR032465">
    <property type="entry name" value="ACMSD"/>
</dbReference>
<dbReference type="Gene3D" id="3.20.20.140">
    <property type="entry name" value="Metal-dependent hydrolases"/>
    <property type="match status" value="1"/>
</dbReference>